<reference evidence="1 2" key="1">
    <citation type="submission" date="2017-02" db="EMBL/GenBank/DDBJ databases">
        <authorList>
            <person name="Peterson S.W."/>
        </authorList>
    </citation>
    <scope>NUCLEOTIDE SEQUENCE [LARGE SCALE GENOMIC DNA]</scope>
    <source>
        <strain evidence="1 2">S285</strain>
    </source>
</reference>
<organism evidence="1 2">
    <name type="scientific">Methylocystis bryophila</name>
    <dbReference type="NCBI Taxonomy" id="655015"/>
    <lineage>
        <taxon>Bacteria</taxon>
        <taxon>Pseudomonadati</taxon>
        <taxon>Pseudomonadota</taxon>
        <taxon>Alphaproteobacteria</taxon>
        <taxon>Hyphomicrobiales</taxon>
        <taxon>Methylocystaceae</taxon>
        <taxon>Methylocystis</taxon>
    </lineage>
</organism>
<dbReference type="AlphaFoldDB" id="A0A1W6MW84"/>
<name>A0A1W6MW84_9HYPH</name>
<accession>A0A1W6MW84</accession>
<dbReference type="KEGG" id="mbry:B1812_12980"/>
<sequence>MPSRRVNLLTPEGQFDRAAIMRKAWPDFRRVRAAGGCGMCFADFLRNAWRVAKAQRAPFVTWAVTSEARERRWPQEFKDFNSLI</sequence>
<evidence type="ECO:0000313" key="2">
    <source>
        <dbReference type="Proteomes" id="UP000193978"/>
    </source>
</evidence>
<protein>
    <submittedName>
        <fullName evidence="1">Uncharacterized protein</fullName>
    </submittedName>
</protein>
<keyword evidence="2" id="KW-1185">Reference proteome</keyword>
<dbReference type="EMBL" id="CP019948">
    <property type="protein sequence ID" value="ARN81844.1"/>
    <property type="molecule type" value="Genomic_DNA"/>
</dbReference>
<evidence type="ECO:0000313" key="1">
    <source>
        <dbReference type="EMBL" id="ARN81844.1"/>
    </source>
</evidence>
<dbReference type="STRING" id="655015.B1812_12980"/>
<proteinExistence type="predicted"/>
<dbReference type="Proteomes" id="UP000193978">
    <property type="component" value="Chromosome"/>
</dbReference>
<gene>
    <name evidence="1" type="ORF">B1812_12980</name>
</gene>